<dbReference type="RefSeq" id="WP_034616069.1">
    <property type="nucleotide sequence ID" value="NZ_JSUM01000013.1"/>
</dbReference>
<keyword evidence="2" id="KW-0560">Oxidoreductase</keyword>
<dbReference type="EMBL" id="JSUM01000013">
    <property type="protein sequence ID" value="KGQ70009.1"/>
    <property type="molecule type" value="Genomic_DNA"/>
</dbReference>
<feature type="region of interest" description="Disordered" evidence="3">
    <location>
        <begin position="220"/>
        <end position="266"/>
    </location>
</feature>
<keyword evidence="5" id="KW-1185">Reference proteome</keyword>
<dbReference type="PANTHER" id="PTHR44196">
    <property type="entry name" value="DEHYDROGENASE/REDUCTASE SDR FAMILY MEMBER 7B"/>
    <property type="match status" value="1"/>
</dbReference>
<organism evidence="4 5">
    <name type="scientific">Chelonobacter oris</name>
    <dbReference type="NCBI Taxonomy" id="505317"/>
    <lineage>
        <taxon>Bacteria</taxon>
        <taxon>Pseudomonadati</taxon>
        <taxon>Pseudomonadota</taxon>
        <taxon>Gammaproteobacteria</taxon>
        <taxon>Pasteurellales</taxon>
        <taxon>Pasteurellaceae</taxon>
        <taxon>Chelonobacter</taxon>
    </lineage>
</organism>
<evidence type="ECO:0000256" key="1">
    <source>
        <dbReference type="ARBA" id="ARBA00006484"/>
    </source>
</evidence>
<dbReference type="STRING" id="505317.OA57_08015"/>
<gene>
    <name evidence="4" type="ORF">OA57_08015</name>
</gene>
<evidence type="ECO:0000313" key="4">
    <source>
        <dbReference type="EMBL" id="KGQ70009.1"/>
    </source>
</evidence>
<comment type="similarity">
    <text evidence="1">Belongs to the short-chain dehydrogenases/reductases (SDR) family.</text>
</comment>
<dbReference type="GO" id="GO:0016491">
    <property type="term" value="F:oxidoreductase activity"/>
    <property type="evidence" value="ECO:0007669"/>
    <property type="project" value="UniProtKB-KW"/>
</dbReference>
<dbReference type="PANTHER" id="PTHR44196:SF2">
    <property type="entry name" value="SHORT-CHAIN DEHYDROGENASE-RELATED"/>
    <property type="match status" value="1"/>
</dbReference>
<dbReference type="InterPro" id="IPR036291">
    <property type="entry name" value="NAD(P)-bd_dom_sf"/>
</dbReference>
<evidence type="ECO:0000313" key="5">
    <source>
        <dbReference type="Proteomes" id="UP000030380"/>
    </source>
</evidence>
<dbReference type="CDD" id="cd05233">
    <property type="entry name" value="SDR_c"/>
    <property type="match status" value="1"/>
</dbReference>
<dbReference type="PRINTS" id="PR00081">
    <property type="entry name" value="GDHRDH"/>
</dbReference>
<dbReference type="Proteomes" id="UP000030380">
    <property type="component" value="Unassembled WGS sequence"/>
</dbReference>
<proteinExistence type="inferred from homology"/>
<dbReference type="Pfam" id="PF00106">
    <property type="entry name" value="adh_short"/>
    <property type="match status" value="1"/>
</dbReference>
<feature type="compositionally biased region" description="Basic and acidic residues" evidence="3">
    <location>
        <begin position="238"/>
        <end position="257"/>
    </location>
</feature>
<reference evidence="4 5" key="1">
    <citation type="submission" date="2014-11" db="EMBL/GenBank/DDBJ databases">
        <title>Draft genome sequence of Chelonobacter oris 1662T, associated with respiratory disease in Hermann's Tortoises.</title>
        <authorList>
            <person name="Kudirkiene E."/>
            <person name="Hansen M.J."/>
            <person name="Bojesen A.M."/>
        </authorList>
    </citation>
    <scope>NUCLEOTIDE SEQUENCE [LARGE SCALE GENOMIC DNA]</scope>
    <source>
        <strain evidence="4 5">1662</strain>
    </source>
</reference>
<protein>
    <recommendedName>
        <fullName evidence="6">Oxidoreductase</fullName>
    </recommendedName>
</protein>
<sequence>MSKPLALITGGSAGIGLEIARLLAADGHDLIITGAGERVFAAADSLKSHGGEVISVQSDLATEAGNQAVLDAVRHSGRTVRVLVLNAGIAVGGAFIDNPLEKHLQLMALNMASPVRLAHALIPPMIAAGGGKILLVSSLSASTPTPYESVYGPSKAFLSAFGNSIREELKDSGISVTNLHPGATATEFHARAGMQTTAFGDNSWKNDPAQVARQGYQAMQRGDTNVVGGDSTTQQAWHDNKTRSEEEKARIHAERAKPGSPLSRGV</sequence>
<comment type="caution">
    <text evidence="4">The sequence shown here is derived from an EMBL/GenBank/DDBJ whole genome shotgun (WGS) entry which is preliminary data.</text>
</comment>
<dbReference type="OrthoDB" id="9810734at2"/>
<accession>A0A0A3B8V2</accession>
<name>A0A0A3B8V2_9PAST</name>
<evidence type="ECO:0000256" key="2">
    <source>
        <dbReference type="ARBA" id="ARBA00023002"/>
    </source>
</evidence>
<dbReference type="Gene3D" id="3.40.50.720">
    <property type="entry name" value="NAD(P)-binding Rossmann-like Domain"/>
    <property type="match status" value="1"/>
</dbReference>
<dbReference type="InterPro" id="IPR002347">
    <property type="entry name" value="SDR_fam"/>
</dbReference>
<evidence type="ECO:0000256" key="3">
    <source>
        <dbReference type="SAM" id="MobiDB-lite"/>
    </source>
</evidence>
<dbReference type="AlphaFoldDB" id="A0A0A3B8V2"/>
<evidence type="ECO:0008006" key="6">
    <source>
        <dbReference type="Google" id="ProtNLM"/>
    </source>
</evidence>
<dbReference type="GO" id="GO:0016020">
    <property type="term" value="C:membrane"/>
    <property type="evidence" value="ECO:0007669"/>
    <property type="project" value="TreeGrafter"/>
</dbReference>
<dbReference type="SUPFAM" id="SSF51735">
    <property type="entry name" value="NAD(P)-binding Rossmann-fold domains"/>
    <property type="match status" value="1"/>
</dbReference>